<keyword evidence="5" id="KW-0413">Isomerase</keyword>
<gene>
    <name evidence="11" type="ORF">IAA31_02560</name>
</gene>
<evidence type="ECO:0000256" key="7">
    <source>
        <dbReference type="ARBA" id="ARBA00034808"/>
    </source>
</evidence>
<comment type="caution">
    <text evidence="11">The sequence shown here is derived from an EMBL/GenBank/DDBJ whole genome shotgun (WGS) entry which is preliminary data.</text>
</comment>
<comment type="catalytic activity">
    <reaction evidence="6">
        <text>Couples ATP hydrolysis with the unwinding of duplex DNA by translocating in the 3'-5' direction.</text>
        <dbReference type="EC" id="5.6.2.4"/>
    </reaction>
</comment>
<reference evidence="11" key="2">
    <citation type="submission" date="2021-04" db="EMBL/GenBank/DDBJ databases">
        <authorList>
            <person name="Gilroy R."/>
        </authorList>
    </citation>
    <scope>NUCLEOTIDE SEQUENCE</scope>
    <source>
        <strain evidence="11">687</strain>
    </source>
</reference>
<accession>A0A9E2NTB6</accession>
<dbReference type="GO" id="GO:0005524">
    <property type="term" value="F:ATP binding"/>
    <property type="evidence" value="ECO:0007669"/>
    <property type="project" value="UniProtKB-KW"/>
</dbReference>
<dbReference type="AlphaFoldDB" id="A0A9E2NTB6"/>
<evidence type="ECO:0000256" key="2">
    <source>
        <dbReference type="ARBA" id="ARBA00022801"/>
    </source>
</evidence>
<dbReference type="EMBL" id="JAHLFG010000028">
    <property type="protein sequence ID" value="MBU3826354.1"/>
    <property type="molecule type" value="Genomic_DNA"/>
</dbReference>
<dbReference type="Proteomes" id="UP000824150">
    <property type="component" value="Unassembled WGS sequence"/>
</dbReference>
<organism evidence="11 12">
    <name type="scientific">Candidatus Anaerobiospirillum merdipullorum</name>
    <dbReference type="NCBI Taxonomy" id="2838450"/>
    <lineage>
        <taxon>Bacteria</taxon>
        <taxon>Pseudomonadati</taxon>
        <taxon>Pseudomonadota</taxon>
        <taxon>Gammaproteobacteria</taxon>
        <taxon>Aeromonadales</taxon>
        <taxon>Succinivibrionaceae</taxon>
        <taxon>Anaerobiospirillum</taxon>
    </lineage>
</organism>
<dbReference type="SUPFAM" id="SSF52540">
    <property type="entry name" value="P-loop containing nucleoside triphosphate hydrolases"/>
    <property type="match status" value="1"/>
</dbReference>
<dbReference type="InterPro" id="IPR027417">
    <property type="entry name" value="P-loop_NTPase"/>
</dbReference>
<evidence type="ECO:0000259" key="9">
    <source>
        <dbReference type="Pfam" id="PF00580"/>
    </source>
</evidence>
<comment type="catalytic activity">
    <reaction evidence="8">
        <text>ATP + H2O = ADP + phosphate + H(+)</text>
        <dbReference type="Rhea" id="RHEA:13065"/>
        <dbReference type="ChEBI" id="CHEBI:15377"/>
        <dbReference type="ChEBI" id="CHEBI:15378"/>
        <dbReference type="ChEBI" id="CHEBI:30616"/>
        <dbReference type="ChEBI" id="CHEBI:43474"/>
        <dbReference type="ChEBI" id="CHEBI:456216"/>
        <dbReference type="EC" id="5.6.2.4"/>
    </reaction>
</comment>
<evidence type="ECO:0000256" key="6">
    <source>
        <dbReference type="ARBA" id="ARBA00034617"/>
    </source>
</evidence>
<dbReference type="InterPro" id="IPR014017">
    <property type="entry name" value="DNA_helicase_UvrD-like_C"/>
</dbReference>
<dbReference type="Gene3D" id="1.10.486.10">
    <property type="entry name" value="PCRA, domain 4"/>
    <property type="match status" value="1"/>
</dbReference>
<feature type="domain" description="UvrD-like helicase ATP-binding" evidence="9">
    <location>
        <begin position="172"/>
        <end position="216"/>
    </location>
</feature>
<keyword evidence="1" id="KW-0547">Nucleotide-binding</keyword>
<protein>
    <recommendedName>
        <fullName evidence="7">DNA 3'-5' helicase</fullName>
        <ecNumber evidence="7">5.6.2.4</ecNumber>
    </recommendedName>
</protein>
<evidence type="ECO:0000256" key="5">
    <source>
        <dbReference type="ARBA" id="ARBA00023235"/>
    </source>
</evidence>
<dbReference type="Pfam" id="PF13361">
    <property type="entry name" value="UvrD_C"/>
    <property type="match status" value="1"/>
</dbReference>
<dbReference type="InterPro" id="IPR014016">
    <property type="entry name" value="UvrD-like_ATP-bd"/>
</dbReference>
<evidence type="ECO:0000313" key="11">
    <source>
        <dbReference type="EMBL" id="MBU3826354.1"/>
    </source>
</evidence>
<dbReference type="GO" id="GO:0016787">
    <property type="term" value="F:hydrolase activity"/>
    <property type="evidence" value="ECO:0007669"/>
    <property type="project" value="UniProtKB-KW"/>
</dbReference>
<sequence>MLTAQQQAVVACASNLKRGEILKVEACAGSGKTATLVEIARANPQTRFLYLAFNKAIVQEAKTRFPPNVKIFTTHGLAYMWYRYTYGSERLHTISPGFKAIELQSLLPKASPKELNQALTAFRQFCQSGHSKVPDAAAAVWEAVQDGRLPLTHDFYLKLWQLHGKPRFRNHDCVMLDEAQDTNAVTLALFLDNDCSKIVVGDRHQAIYGFRGAVNALATLKADYNLHLSYSFRSTQAILDRANYFLQRYATDRANLHAMISKADPTRLPGGQAILARTNAQLIKQLAEATEHGRGQYRLLRTAESIFSLPLSVLALQQGKLDAIRPECAWLKRFKNAGALTDYAEDIADTELKSCLNLIHEWGPQLPTLYPQAQHLYGNQQATIDLATAHCAKGLEWQQVTLCRDFMDLKEEFKQLKGKQKGARLNPEQFEQELNLYYVAVTRAGSMLTDFSPNNRTFVRRRTKC</sequence>
<evidence type="ECO:0000256" key="3">
    <source>
        <dbReference type="ARBA" id="ARBA00022806"/>
    </source>
</evidence>
<dbReference type="PANTHER" id="PTHR11070">
    <property type="entry name" value="UVRD / RECB / PCRA DNA HELICASE FAMILY MEMBER"/>
    <property type="match status" value="1"/>
</dbReference>
<dbReference type="GO" id="GO:0000725">
    <property type="term" value="P:recombinational repair"/>
    <property type="evidence" value="ECO:0007669"/>
    <property type="project" value="TreeGrafter"/>
</dbReference>
<dbReference type="InterPro" id="IPR000212">
    <property type="entry name" value="DNA_helicase_UvrD/REP"/>
</dbReference>
<name>A0A9E2NTB6_9GAMM</name>
<proteinExistence type="predicted"/>
<keyword evidence="3" id="KW-0347">Helicase</keyword>
<dbReference type="PANTHER" id="PTHR11070:SF30">
    <property type="entry name" value="F-BOX DNA HELICASE 1"/>
    <property type="match status" value="1"/>
</dbReference>
<evidence type="ECO:0000313" key="12">
    <source>
        <dbReference type="Proteomes" id="UP000824150"/>
    </source>
</evidence>
<evidence type="ECO:0000256" key="4">
    <source>
        <dbReference type="ARBA" id="ARBA00022840"/>
    </source>
</evidence>
<keyword evidence="2" id="KW-0378">Hydrolase</keyword>
<dbReference type="Pfam" id="PF00580">
    <property type="entry name" value="UvrD-helicase"/>
    <property type="match status" value="1"/>
</dbReference>
<dbReference type="Gene3D" id="3.40.50.300">
    <property type="entry name" value="P-loop containing nucleotide triphosphate hydrolases"/>
    <property type="match status" value="2"/>
</dbReference>
<evidence type="ECO:0000256" key="8">
    <source>
        <dbReference type="ARBA" id="ARBA00048988"/>
    </source>
</evidence>
<evidence type="ECO:0000256" key="1">
    <source>
        <dbReference type="ARBA" id="ARBA00022741"/>
    </source>
</evidence>
<dbReference type="GO" id="GO:0043138">
    <property type="term" value="F:3'-5' DNA helicase activity"/>
    <property type="evidence" value="ECO:0007669"/>
    <property type="project" value="UniProtKB-EC"/>
</dbReference>
<feature type="domain" description="UvrD-like helicase C-terminal" evidence="10">
    <location>
        <begin position="368"/>
        <end position="449"/>
    </location>
</feature>
<dbReference type="EC" id="5.6.2.4" evidence="7"/>
<reference evidence="11" key="1">
    <citation type="journal article" date="2021" name="PeerJ">
        <title>Extensive microbial diversity within the chicken gut microbiome revealed by metagenomics and culture.</title>
        <authorList>
            <person name="Gilroy R."/>
            <person name="Ravi A."/>
            <person name="Getino M."/>
            <person name="Pursley I."/>
            <person name="Horton D.L."/>
            <person name="Alikhan N.F."/>
            <person name="Baker D."/>
            <person name="Gharbi K."/>
            <person name="Hall N."/>
            <person name="Watson M."/>
            <person name="Adriaenssens E.M."/>
            <person name="Foster-Nyarko E."/>
            <person name="Jarju S."/>
            <person name="Secka A."/>
            <person name="Antonio M."/>
            <person name="Oren A."/>
            <person name="Chaudhuri R.R."/>
            <person name="La Ragione R."/>
            <person name="Hildebrand F."/>
            <person name="Pallen M.J."/>
        </authorList>
    </citation>
    <scope>NUCLEOTIDE SEQUENCE</scope>
    <source>
        <strain evidence="11">687</strain>
    </source>
</reference>
<keyword evidence="4" id="KW-0067">ATP-binding</keyword>
<dbReference type="GO" id="GO:0003677">
    <property type="term" value="F:DNA binding"/>
    <property type="evidence" value="ECO:0007669"/>
    <property type="project" value="InterPro"/>
</dbReference>
<evidence type="ECO:0000259" key="10">
    <source>
        <dbReference type="Pfam" id="PF13361"/>
    </source>
</evidence>